<organism evidence="1">
    <name type="scientific">Schlesneria paludicola</name>
    <dbReference type="NCBI Taxonomy" id="360056"/>
    <lineage>
        <taxon>Bacteria</taxon>
        <taxon>Pseudomonadati</taxon>
        <taxon>Planctomycetota</taxon>
        <taxon>Planctomycetia</taxon>
        <taxon>Planctomycetales</taxon>
        <taxon>Planctomycetaceae</taxon>
        <taxon>Schlesneria</taxon>
    </lineage>
</organism>
<evidence type="ECO:0000313" key="1">
    <source>
        <dbReference type="EMBL" id="HGT39817.1"/>
    </source>
</evidence>
<dbReference type="AlphaFoldDB" id="A0A7C4LNX4"/>
<name>A0A7C4LNX4_9PLAN</name>
<dbReference type="EMBL" id="DSVQ01000015">
    <property type="protein sequence ID" value="HGT39817.1"/>
    <property type="molecule type" value="Genomic_DNA"/>
</dbReference>
<protein>
    <submittedName>
        <fullName evidence="1">Uncharacterized protein</fullName>
    </submittedName>
</protein>
<comment type="caution">
    <text evidence="1">The sequence shown here is derived from an EMBL/GenBank/DDBJ whole genome shotgun (WGS) entry which is preliminary data.</text>
</comment>
<reference evidence="1" key="1">
    <citation type="journal article" date="2020" name="mSystems">
        <title>Genome- and Community-Level Interaction Insights into Carbon Utilization and Element Cycling Functions of Hydrothermarchaeota in Hydrothermal Sediment.</title>
        <authorList>
            <person name="Zhou Z."/>
            <person name="Liu Y."/>
            <person name="Xu W."/>
            <person name="Pan J."/>
            <person name="Luo Z.H."/>
            <person name="Li M."/>
        </authorList>
    </citation>
    <scope>NUCLEOTIDE SEQUENCE [LARGE SCALE GENOMIC DNA]</scope>
    <source>
        <strain evidence="1">SpSt-508</strain>
    </source>
</reference>
<gene>
    <name evidence="1" type="ORF">ENS64_11235</name>
</gene>
<accession>A0A7C4LNX4</accession>
<proteinExistence type="predicted"/>
<sequence length="203" mass="22847">MRIVLCHTCWSWVLLDAELCPDCHQPIDLSDPDPSAAELAERFGRVICCLGQVVRQRRGLPARGMLFGLTGGLLFLPDLQPCPNGAWIVSECASPPSWTRQRWWPFWRARIPGDTPREFHASAVVLDGEQAVDRFLNRPGGVFVPRPNLLRAQLRGHCWILSRTHGFTLRLTVLSPIEAAWDAWCALGRQDPSWRPLSPLGKP</sequence>